<evidence type="ECO:0000256" key="1">
    <source>
        <dbReference type="SAM" id="MobiDB-lite"/>
    </source>
</evidence>
<dbReference type="AlphaFoldDB" id="A0A6G1J0H2"/>
<protein>
    <submittedName>
        <fullName evidence="2">Uncharacterized protein</fullName>
    </submittedName>
</protein>
<dbReference type="EMBL" id="MU005583">
    <property type="protein sequence ID" value="KAF2683713.1"/>
    <property type="molecule type" value="Genomic_DNA"/>
</dbReference>
<gene>
    <name evidence="2" type="ORF">K458DRAFT_487813</name>
</gene>
<dbReference type="OrthoDB" id="3690919at2759"/>
<dbReference type="Proteomes" id="UP000799291">
    <property type="component" value="Unassembled WGS sequence"/>
</dbReference>
<keyword evidence="3" id="KW-1185">Reference proteome</keyword>
<evidence type="ECO:0000313" key="2">
    <source>
        <dbReference type="EMBL" id="KAF2683713.1"/>
    </source>
</evidence>
<sequence>MGSKPPTAPASPSADTPQPAPQSHPGYPYHEYLPTRVEPCAILNVNDKPGPFHLLACGHLVAIDCEDTRCGLNCLHAATWMTQKISQQDEDSIDLLPGKTLFQAVTFSATRPHHPIKPPQSSTQGHDKLFCEICYGLPISSYNIVNPGHGYRRALCLTRPVISHFTGFTDEITEYFLAELFYNPQSKGFDHKFTHYLRCGHEVWSAPFRPCASNCNDMPPCRGRIFPRNVKQGDAILCKECTYRAELVYSRYVTAGRGVAHDEVARDGLQDSAGHHGPDHSAEYHQHHSHGQVDQKAFDGSTTFGD</sequence>
<name>A0A6G1J0H2_9PLEO</name>
<feature type="region of interest" description="Disordered" evidence="1">
    <location>
        <begin position="1"/>
        <end position="28"/>
    </location>
</feature>
<evidence type="ECO:0000313" key="3">
    <source>
        <dbReference type="Proteomes" id="UP000799291"/>
    </source>
</evidence>
<accession>A0A6G1J0H2</accession>
<feature type="compositionally biased region" description="Basic and acidic residues" evidence="1">
    <location>
        <begin position="269"/>
        <end position="297"/>
    </location>
</feature>
<organism evidence="2 3">
    <name type="scientific">Lentithecium fluviatile CBS 122367</name>
    <dbReference type="NCBI Taxonomy" id="1168545"/>
    <lineage>
        <taxon>Eukaryota</taxon>
        <taxon>Fungi</taxon>
        <taxon>Dikarya</taxon>
        <taxon>Ascomycota</taxon>
        <taxon>Pezizomycotina</taxon>
        <taxon>Dothideomycetes</taxon>
        <taxon>Pleosporomycetidae</taxon>
        <taxon>Pleosporales</taxon>
        <taxon>Massarineae</taxon>
        <taxon>Lentitheciaceae</taxon>
        <taxon>Lentithecium</taxon>
    </lineage>
</organism>
<feature type="region of interest" description="Disordered" evidence="1">
    <location>
        <begin position="269"/>
        <end position="306"/>
    </location>
</feature>
<proteinExistence type="predicted"/>
<reference evidence="2" key="1">
    <citation type="journal article" date="2020" name="Stud. Mycol.">
        <title>101 Dothideomycetes genomes: a test case for predicting lifestyles and emergence of pathogens.</title>
        <authorList>
            <person name="Haridas S."/>
            <person name="Albert R."/>
            <person name="Binder M."/>
            <person name="Bloem J."/>
            <person name="Labutti K."/>
            <person name="Salamov A."/>
            <person name="Andreopoulos B."/>
            <person name="Baker S."/>
            <person name="Barry K."/>
            <person name="Bills G."/>
            <person name="Bluhm B."/>
            <person name="Cannon C."/>
            <person name="Castanera R."/>
            <person name="Culley D."/>
            <person name="Daum C."/>
            <person name="Ezra D."/>
            <person name="Gonzalez J."/>
            <person name="Henrissat B."/>
            <person name="Kuo A."/>
            <person name="Liang C."/>
            <person name="Lipzen A."/>
            <person name="Lutzoni F."/>
            <person name="Magnuson J."/>
            <person name="Mondo S."/>
            <person name="Nolan M."/>
            <person name="Ohm R."/>
            <person name="Pangilinan J."/>
            <person name="Park H.-J."/>
            <person name="Ramirez L."/>
            <person name="Alfaro M."/>
            <person name="Sun H."/>
            <person name="Tritt A."/>
            <person name="Yoshinaga Y."/>
            <person name="Zwiers L.-H."/>
            <person name="Turgeon B."/>
            <person name="Goodwin S."/>
            <person name="Spatafora J."/>
            <person name="Crous P."/>
            <person name="Grigoriev I."/>
        </authorList>
    </citation>
    <scope>NUCLEOTIDE SEQUENCE</scope>
    <source>
        <strain evidence="2">CBS 122367</strain>
    </source>
</reference>
<feature type="compositionally biased region" description="Low complexity" evidence="1">
    <location>
        <begin position="1"/>
        <end position="23"/>
    </location>
</feature>